<dbReference type="GO" id="GO:0022857">
    <property type="term" value="F:transmembrane transporter activity"/>
    <property type="evidence" value="ECO:0007669"/>
    <property type="project" value="InterPro"/>
</dbReference>
<gene>
    <name evidence="6" type="ORF">SO26G07_000006</name>
</gene>
<dbReference type="EMBL" id="MH182503">
    <property type="protein sequence ID" value="AWA44671.1"/>
    <property type="molecule type" value="Genomic_DNA"/>
</dbReference>
<organism evidence="6">
    <name type="scientific">Saccharum officinarum</name>
    <name type="common">Sugarcane</name>
    <dbReference type="NCBI Taxonomy" id="4547"/>
    <lineage>
        <taxon>Eukaryota</taxon>
        <taxon>Viridiplantae</taxon>
        <taxon>Streptophyta</taxon>
        <taxon>Embryophyta</taxon>
        <taxon>Tracheophyta</taxon>
        <taxon>Spermatophyta</taxon>
        <taxon>Magnoliopsida</taxon>
        <taxon>Liliopsida</taxon>
        <taxon>Poales</taxon>
        <taxon>Poaceae</taxon>
        <taxon>PACMAD clade</taxon>
        <taxon>Panicoideae</taxon>
        <taxon>Andropogonodae</taxon>
        <taxon>Andropogoneae</taxon>
        <taxon>Saccharinae</taxon>
        <taxon>Saccharum</taxon>
        <taxon>Saccharum officinarum species complex</taxon>
    </lineage>
</organism>
<feature type="transmembrane region" description="Helical" evidence="5">
    <location>
        <begin position="61"/>
        <end position="93"/>
    </location>
</feature>
<proteinExistence type="predicted"/>
<keyword evidence="3 5" id="KW-0472">Membrane</keyword>
<name>A0A678TPX0_SACOF</name>
<dbReference type="GO" id="GO:0016020">
    <property type="term" value="C:membrane"/>
    <property type="evidence" value="ECO:0007669"/>
    <property type="project" value="InterPro"/>
</dbReference>
<reference evidence="6" key="1">
    <citation type="submission" date="2018-04" db="EMBL/GenBank/DDBJ databases">
        <title>Comparative Analysis of Homologous Sequences of Saccharum officinarum and Saccharum spontaneum Reveals Independent Polyploidization Events.</title>
        <authorList>
            <person name="Sharma A."/>
            <person name="Song J."/>
            <person name="Lin Q."/>
            <person name="Singh R."/>
            <person name="Ramos N."/>
            <person name="Wang K."/>
            <person name="Zhang J."/>
            <person name="Ming R."/>
            <person name="Yu Q."/>
        </authorList>
    </citation>
    <scope>NUCLEOTIDE SEQUENCE</scope>
</reference>
<protein>
    <submittedName>
        <fullName evidence="6">WAT1-related protein</fullName>
    </submittedName>
</protein>
<evidence type="ECO:0000256" key="3">
    <source>
        <dbReference type="ARBA" id="ARBA00023136"/>
    </source>
</evidence>
<evidence type="ECO:0000256" key="2">
    <source>
        <dbReference type="ARBA" id="ARBA00022989"/>
    </source>
</evidence>
<evidence type="ECO:0000256" key="1">
    <source>
        <dbReference type="ARBA" id="ARBA00022692"/>
    </source>
</evidence>
<feature type="transmembrane region" description="Helical" evidence="5">
    <location>
        <begin position="12"/>
        <end position="31"/>
    </location>
</feature>
<evidence type="ECO:0000256" key="5">
    <source>
        <dbReference type="SAM" id="Phobius"/>
    </source>
</evidence>
<feature type="region of interest" description="Disordered" evidence="4">
    <location>
        <begin position="100"/>
        <end position="124"/>
    </location>
</feature>
<feature type="compositionally biased region" description="Basic and acidic residues" evidence="4">
    <location>
        <begin position="100"/>
        <end position="115"/>
    </location>
</feature>
<sequence length="124" mass="13554">MEIVDAKSLRGMVKIAGTVVSLAGVTTMTLYKGEAITGHWKPPIHMPGSSVVRHSWWRGPILALASCLCWSIWFILQIIGGAVVILGLYMLLWGKGKDQIDNKSSTEQEPERDGDQSEASYAVP</sequence>
<accession>A0A678TPX0</accession>
<evidence type="ECO:0000256" key="4">
    <source>
        <dbReference type="SAM" id="MobiDB-lite"/>
    </source>
</evidence>
<dbReference type="InterPro" id="IPR030184">
    <property type="entry name" value="WAT1-related"/>
</dbReference>
<keyword evidence="1 5" id="KW-0812">Transmembrane</keyword>
<evidence type="ECO:0000313" key="6">
    <source>
        <dbReference type="EMBL" id="AWA44671.1"/>
    </source>
</evidence>
<dbReference type="PANTHER" id="PTHR31218">
    <property type="entry name" value="WAT1-RELATED PROTEIN"/>
    <property type="match status" value="1"/>
</dbReference>
<dbReference type="AlphaFoldDB" id="A0A678TPX0"/>
<keyword evidence="2 5" id="KW-1133">Transmembrane helix</keyword>